<evidence type="ECO:0000256" key="2">
    <source>
        <dbReference type="SAM" id="MobiDB-lite"/>
    </source>
</evidence>
<feature type="non-terminal residue" evidence="3">
    <location>
        <position position="1"/>
    </location>
</feature>
<evidence type="ECO:0000313" key="3">
    <source>
        <dbReference type="EMBL" id="KAG2620304.1"/>
    </source>
</evidence>
<accession>A0A8T0UHQ9</accession>
<keyword evidence="1" id="KW-0175">Coiled coil</keyword>
<feature type="coiled-coil region" evidence="1">
    <location>
        <begin position="380"/>
        <end position="425"/>
    </location>
</feature>
<evidence type="ECO:0000256" key="1">
    <source>
        <dbReference type="SAM" id="Coils"/>
    </source>
</evidence>
<protein>
    <submittedName>
        <fullName evidence="3">Uncharacterized protein</fullName>
    </submittedName>
</protein>
<proteinExistence type="predicted"/>
<feature type="compositionally biased region" description="Polar residues" evidence="2">
    <location>
        <begin position="89"/>
        <end position="122"/>
    </location>
</feature>
<comment type="caution">
    <text evidence="3">The sequence shown here is derived from an EMBL/GenBank/DDBJ whole genome shotgun (WGS) entry which is preliminary data.</text>
</comment>
<feature type="compositionally biased region" description="Basic and acidic residues" evidence="2">
    <location>
        <begin position="324"/>
        <end position="336"/>
    </location>
</feature>
<feature type="compositionally biased region" description="Polar residues" evidence="2">
    <location>
        <begin position="366"/>
        <end position="375"/>
    </location>
</feature>
<feature type="compositionally biased region" description="Polar residues" evidence="2">
    <location>
        <begin position="34"/>
        <end position="81"/>
    </location>
</feature>
<gene>
    <name evidence="3" type="ORF">PVAP13_3NG168482</name>
</gene>
<name>A0A8T0UHQ9_PANVG</name>
<organism evidence="3 4">
    <name type="scientific">Panicum virgatum</name>
    <name type="common">Blackwell switchgrass</name>
    <dbReference type="NCBI Taxonomy" id="38727"/>
    <lineage>
        <taxon>Eukaryota</taxon>
        <taxon>Viridiplantae</taxon>
        <taxon>Streptophyta</taxon>
        <taxon>Embryophyta</taxon>
        <taxon>Tracheophyta</taxon>
        <taxon>Spermatophyta</taxon>
        <taxon>Magnoliopsida</taxon>
        <taxon>Liliopsida</taxon>
        <taxon>Poales</taxon>
        <taxon>Poaceae</taxon>
        <taxon>PACMAD clade</taxon>
        <taxon>Panicoideae</taxon>
        <taxon>Panicodae</taxon>
        <taxon>Paniceae</taxon>
        <taxon>Panicinae</taxon>
        <taxon>Panicum</taxon>
        <taxon>Panicum sect. Hiantes</taxon>
    </lineage>
</organism>
<feature type="region of interest" description="Disordered" evidence="2">
    <location>
        <begin position="311"/>
        <end position="379"/>
    </location>
</feature>
<dbReference type="PANTHER" id="PTHR33063">
    <property type="entry name" value="OS02G0583500 PROTEIN"/>
    <property type="match status" value="1"/>
</dbReference>
<sequence>LPPRTPTRLTRQQAAMPLPGDRPPPRERLPLPPKTTSKANPKTNPISSASKLPSPSRLPSTSQTVSAPSGNTEHSTSTPTPTRALFPQLTPTTSVNQSYPIETSPGVQSSRQSNDINHSNDQVDADLEGHTNEGEPVGDLVPAPRKEVRKKTIGVGLEKMIKRGNKLAIQVAEGKKRPNVPLQAAKLASETGVALRDKLPIYISWKLYERDEGPAEVQKVLDKVVNRLDVDVKNEGPSKSASTDIIKKGGGVRKQRYHLKRKYFDESLTKEQMLAKEPPRKMKEEEWIKLRPKYNNSEPDAVEFFGECMNSQKNGRTPLANDIYKNREPEEGEAKKSPSKIVDESLSQISRSSTFLPNIGVPRPSKTGQSSSTAAQARMQAQFEAALQAEREESARKQEELKAQLQTQQAALEENQSLLQQTQEQVRGMTIKFEETNELLRAVLKFQKE</sequence>
<dbReference type="Proteomes" id="UP000823388">
    <property type="component" value="Chromosome 3N"/>
</dbReference>
<keyword evidence="4" id="KW-1185">Reference proteome</keyword>
<dbReference type="EMBL" id="CM029042">
    <property type="protein sequence ID" value="KAG2620304.1"/>
    <property type="molecule type" value="Genomic_DNA"/>
</dbReference>
<reference evidence="3" key="1">
    <citation type="submission" date="2020-05" db="EMBL/GenBank/DDBJ databases">
        <title>WGS assembly of Panicum virgatum.</title>
        <authorList>
            <person name="Lovell J.T."/>
            <person name="Jenkins J."/>
            <person name="Shu S."/>
            <person name="Juenger T.E."/>
            <person name="Schmutz J."/>
        </authorList>
    </citation>
    <scope>NUCLEOTIDE SEQUENCE</scope>
    <source>
        <strain evidence="3">AP13</strain>
    </source>
</reference>
<dbReference type="PANTHER" id="PTHR33063:SF16">
    <property type="entry name" value="OS02G0241300 PROTEIN"/>
    <property type="match status" value="1"/>
</dbReference>
<feature type="compositionally biased region" description="Polar residues" evidence="2">
    <location>
        <begin position="345"/>
        <end position="356"/>
    </location>
</feature>
<dbReference type="AlphaFoldDB" id="A0A8T0UHQ9"/>
<evidence type="ECO:0000313" key="4">
    <source>
        <dbReference type="Proteomes" id="UP000823388"/>
    </source>
</evidence>
<feature type="region of interest" description="Disordered" evidence="2">
    <location>
        <begin position="1"/>
        <end position="147"/>
    </location>
</feature>